<evidence type="ECO:0000313" key="2">
    <source>
        <dbReference type="Proteomes" id="UP000183832"/>
    </source>
</evidence>
<protein>
    <submittedName>
        <fullName evidence="1">CLUMA_CG005864, isoform A</fullName>
    </submittedName>
</protein>
<organism evidence="1 2">
    <name type="scientific">Clunio marinus</name>
    <dbReference type="NCBI Taxonomy" id="568069"/>
    <lineage>
        <taxon>Eukaryota</taxon>
        <taxon>Metazoa</taxon>
        <taxon>Ecdysozoa</taxon>
        <taxon>Arthropoda</taxon>
        <taxon>Hexapoda</taxon>
        <taxon>Insecta</taxon>
        <taxon>Pterygota</taxon>
        <taxon>Neoptera</taxon>
        <taxon>Endopterygota</taxon>
        <taxon>Diptera</taxon>
        <taxon>Nematocera</taxon>
        <taxon>Chironomoidea</taxon>
        <taxon>Chironomidae</taxon>
        <taxon>Clunio</taxon>
    </lineage>
</organism>
<dbReference type="AlphaFoldDB" id="A0A1J1HW77"/>
<accession>A0A1J1HW77</accession>
<dbReference type="Proteomes" id="UP000183832">
    <property type="component" value="Unassembled WGS sequence"/>
</dbReference>
<proteinExistence type="predicted"/>
<keyword evidence="2" id="KW-1185">Reference proteome</keyword>
<gene>
    <name evidence="1" type="ORF">CLUMA_CG005864</name>
</gene>
<reference evidence="1 2" key="1">
    <citation type="submission" date="2015-04" db="EMBL/GenBank/DDBJ databases">
        <authorList>
            <person name="Syromyatnikov M.Y."/>
            <person name="Popov V.N."/>
        </authorList>
    </citation>
    <scope>NUCLEOTIDE SEQUENCE [LARGE SCALE GENOMIC DNA]</scope>
</reference>
<name>A0A1J1HW77_9DIPT</name>
<feature type="non-terminal residue" evidence="1">
    <location>
        <position position="1"/>
    </location>
</feature>
<evidence type="ECO:0000313" key="1">
    <source>
        <dbReference type="EMBL" id="CRK92320.1"/>
    </source>
</evidence>
<sequence length="103" mass="12089">FSYSSNRSAFSWCSVFFSFCFFRARFELQNSLRIFLSFLPLHPSFTPNPTTRFFSAFMQAVSFTTIVLKSEFSFECRVGMIFRVRVAESVKFLLATCYEFNQS</sequence>
<dbReference type="EMBL" id="CVRI01000025">
    <property type="protein sequence ID" value="CRK92320.1"/>
    <property type="molecule type" value="Genomic_DNA"/>
</dbReference>